<dbReference type="KEGG" id="osn:115215561"/>
<dbReference type="SUPFAM" id="SSF57625">
    <property type="entry name" value="Invertebrate chitin-binding proteins"/>
    <property type="match status" value="3"/>
</dbReference>
<protein>
    <submittedName>
        <fullName evidence="3">Uncharacterized protein LOC115215561</fullName>
    </submittedName>
</protein>
<dbReference type="AlphaFoldDB" id="A0A7E6ESH6"/>
<feature type="domain" description="Chitin-binding type-2" evidence="1">
    <location>
        <begin position="206"/>
        <end position="262"/>
    </location>
</feature>
<keyword evidence="2" id="KW-1185">Reference proteome</keyword>
<evidence type="ECO:0000259" key="1">
    <source>
        <dbReference type="SMART" id="SM00494"/>
    </source>
</evidence>
<dbReference type="GO" id="GO:0008061">
    <property type="term" value="F:chitin binding"/>
    <property type="evidence" value="ECO:0007669"/>
    <property type="project" value="InterPro"/>
</dbReference>
<reference evidence="3" key="1">
    <citation type="submission" date="2025-08" db="UniProtKB">
        <authorList>
            <consortium name="RefSeq"/>
        </authorList>
    </citation>
    <scope>IDENTIFICATION</scope>
</reference>
<feature type="domain" description="Chitin-binding type-2" evidence="1">
    <location>
        <begin position="288"/>
        <end position="344"/>
    </location>
</feature>
<dbReference type="InterPro" id="IPR036508">
    <property type="entry name" value="Chitin-bd_dom_sf"/>
</dbReference>
<dbReference type="Proteomes" id="UP000515154">
    <property type="component" value="Linkage group LG1"/>
</dbReference>
<dbReference type="InterPro" id="IPR002557">
    <property type="entry name" value="Chitin-bd_dom"/>
</dbReference>
<feature type="domain" description="Chitin-binding type-2" evidence="1">
    <location>
        <begin position="128"/>
        <end position="184"/>
    </location>
</feature>
<name>A0A7E6ESH6_9MOLL</name>
<proteinExistence type="predicted"/>
<dbReference type="GO" id="GO:0005576">
    <property type="term" value="C:extracellular region"/>
    <property type="evidence" value="ECO:0007669"/>
    <property type="project" value="InterPro"/>
</dbReference>
<evidence type="ECO:0000313" key="3">
    <source>
        <dbReference type="RefSeq" id="XP_036358293.1"/>
    </source>
</evidence>
<dbReference type="RefSeq" id="XP_036358293.1">
    <property type="nucleotide sequence ID" value="XM_036502400.1"/>
</dbReference>
<sequence length="369" mass="41215">MPCAPGTMWSQSAYTCIADNNNVNTQHTDSTTDKTTTTNKSTINNPCTKENIDAGKFYFAHPNKKFFIQCNKWGTYFVMPCAPGTMWSQSAYTCIADDNNVNNNNVSTQHTKAKTDKTTTTIKSTINNPCTNENSDAGKFYFAHPNKNFFIQCNKWGTYFVMPCAPGTIWSQNTYTCIAVDSNVNTQHTDSTTDKTTTTNNSTINNPCTKENIDAGKFYFAHPNKKFFIQCNEWSTYFVIPCAPGTMWSQSAYTCIADDSNVNNNVNTQHTDSTTDKTTTTTKSTINNPCTKENSDAGKFYFAHPNKKFFIQCNQWGTYFVMPCAPGTMWSQSAYTCIADDSNVNNNNVSNQQTIATTGGNPEHHQIHH</sequence>
<feature type="domain" description="Chitin-binding type-2" evidence="1">
    <location>
        <begin position="45"/>
        <end position="101"/>
    </location>
</feature>
<gene>
    <name evidence="3" type="primary">LOC115215561</name>
</gene>
<organism evidence="2 3">
    <name type="scientific">Octopus sinensis</name>
    <name type="common">East Asian common octopus</name>
    <dbReference type="NCBI Taxonomy" id="2607531"/>
    <lineage>
        <taxon>Eukaryota</taxon>
        <taxon>Metazoa</taxon>
        <taxon>Spiralia</taxon>
        <taxon>Lophotrochozoa</taxon>
        <taxon>Mollusca</taxon>
        <taxon>Cephalopoda</taxon>
        <taxon>Coleoidea</taxon>
        <taxon>Octopodiformes</taxon>
        <taxon>Octopoda</taxon>
        <taxon>Incirrata</taxon>
        <taxon>Octopodidae</taxon>
        <taxon>Octopus</taxon>
    </lineage>
</organism>
<accession>A0A7E6ESH6</accession>
<evidence type="ECO:0000313" key="2">
    <source>
        <dbReference type="Proteomes" id="UP000515154"/>
    </source>
</evidence>
<dbReference type="SMART" id="SM00494">
    <property type="entry name" value="ChtBD2"/>
    <property type="match status" value="4"/>
</dbReference>